<dbReference type="Proteomes" id="UP000032458">
    <property type="component" value="Unassembled WGS sequence"/>
</dbReference>
<name>A0A0D7CMX4_9ACTN</name>
<accession>A0A0D7CMX4</accession>
<dbReference type="PATRIC" id="fig|1240678.4.peg.2880"/>
<dbReference type="InterPro" id="IPR038732">
    <property type="entry name" value="HpyO/CreE_NAD-binding"/>
</dbReference>
<dbReference type="InterPro" id="IPR036188">
    <property type="entry name" value="FAD/NAD-bd_sf"/>
</dbReference>
<gene>
    <name evidence="3" type="ORF">SNA_13745</name>
</gene>
<organism evidence="3 4">
    <name type="scientific">Streptomyces natalensis ATCC 27448</name>
    <dbReference type="NCBI Taxonomy" id="1240678"/>
    <lineage>
        <taxon>Bacteria</taxon>
        <taxon>Bacillati</taxon>
        <taxon>Actinomycetota</taxon>
        <taxon>Actinomycetes</taxon>
        <taxon>Kitasatosporales</taxon>
        <taxon>Streptomycetaceae</taxon>
        <taxon>Streptomyces</taxon>
    </lineage>
</organism>
<dbReference type="PANTHER" id="PTHR40254">
    <property type="entry name" value="BLR0577 PROTEIN"/>
    <property type="match status" value="1"/>
</dbReference>
<evidence type="ECO:0000313" key="3">
    <source>
        <dbReference type="EMBL" id="KIZ17553.1"/>
    </source>
</evidence>
<sequence>MVVIGGGPAAVSTFVHLTQVPDVASLHLVAPNDIGCAPAFGSGGLRLLCNTSVDVTSLRPEGESELLTYLAARGWAVHREDFVPRYLVTQYARESYLRHRALAEHDGIKVVHVRGRARSVTGFPGDYRVGLEDGKALDATDVVIALGGTSPRLPEALRAPATAPQLLTSPYPIRRLRAIPAEATVLVLGTKLSAIDAALTLCRAGRRTTMTSPSGQLPAVRTRLCRTTEAGLGRVWRQQLDRGAGSADLARPLFRLVRALNGGQPVLRQLSDRADVHERLRHETQLAKAGRVPWQDTIAEVIDGLNHALPAQPKQARHQVLSAHRAAMSRYISSIPVGNASRLLSHLDSGLLTVADAYPRHIEPAPGGGWTIDWGDGRTEHIDWVVCATGFQPPALTTTPDGELRIGGPGAPGARSAQVSPDLRVVRDPGAARERMWVVGSAAGSRFPIVNYLRAAAQHARTVGQALATVPPARTPDGTPPDALAARSGPTNATAPSRIPERPAS</sequence>
<keyword evidence="4" id="KW-1185">Reference proteome</keyword>
<dbReference type="PANTHER" id="PTHR40254:SF1">
    <property type="entry name" value="BLR0577 PROTEIN"/>
    <property type="match status" value="1"/>
</dbReference>
<protein>
    <recommendedName>
        <fullName evidence="2">FAD-dependent urate hydroxylase HpyO/Asp monooxygenase CreE-like FAD/NAD(P)-binding domain-containing protein</fullName>
    </recommendedName>
</protein>
<comment type="caution">
    <text evidence="3">The sequence shown here is derived from an EMBL/GenBank/DDBJ whole genome shotgun (WGS) entry which is preliminary data.</text>
</comment>
<feature type="region of interest" description="Disordered" evidence="1">
    <location>
        <begin position="470"/>
        <end position="505"/>
    </location>
</feature>
<dbReference type="SUPFAM" id="SSF51905">
    <property type="entry name" value="FAD/NAD(P)-binding domain"/>
    <property type="match status" value="1"/>
</dbReference>
<evidence type="ECO:0000313" key="4">
    <source>
        <dbReference type="Proteomes" id="UP000032458"/>
    </source>
</evidence>
<proteinExistence type="predicted"/>
<dbReference type="Gene3D" id="3.50.50.60">
    <property type="entry name" value="FAD/NAD(P)-binding domain"/>
    <property type="match status" value="1"/>
</dbReference>
<dbReference type="Pfam" id="PF13454">
    <property type="entry name" value="NAD_binding_9"/>
    <property type="match status" value="1"/>
</dbReference>
<feature type="domain" description="FAD-dependent urate hydroxylase HpyO/Asp monooxygenase CreE-like FAD/NAD(P)-binding" evidence="2">
    <location>
        <begin position="2"/>
        <end position="148"/>
    </location>
</feature>
<dbReference type="AlphaFoldDB" id="A0A0D7CMX4"/>
<dbReference type="PRINTS" id="PR00368">
    <property type="entry name" value="FADPNR"/>
</dbReference>
<evidence type="ECO:0000259" key="2">
    <source>
        <dbReference type="Pfam" id="PF13454"/>
    </source>
</evidence>
<evidence type="ECO:0000256" key="1">
    <source>
        <dbReference type="SAM" id="MobiDB-lite"/>
    </source>
</evidence>
<reference evidence="3 4" key="1">
    <citation type="submission" date="2014-09" db="EMBL/GenBank/DDBJ databases">
        <title>Draft genome sequence of Streptomyces natalensis ATCC 27448, producer of the antifungal pimaricin.</title>
        <authorList>
            <person name="Mendes M.V."/>
            <person name="Beites T."/>
            <person name="Pires S."/>
            <person name="Santos C.L."/>
            <person name="Moradas-Ferreira P."/>
        </authorList>
    </citation>
    <scope>NUCLEOTIDE SEQUENCE [LARGE SCALE GENOMIC DNA]</scope>
    <source>
        <strain evidence="3 4">ATCC 27448</strain>
    </source>
</reference>
<dbReference type="InterPro" id="IPR052189">
    <property type="entry name" value="L-asp_N-monooxygenase_NS-form"/>
</dbReference>
<dbReference type="EMBL" id="JRKI01000018">
    <property type="protein sequence ID" value="KIZ17553.1"/>
    <property type="molecule type" value="Genomic_DNA"/>
</dbReference>